<feature type="domain" description="NAD(P)-binding" evidence="1">
    <location>
        <begin position="35"/>
        <end position="169"/>
    </location>
</feature>
<dbReference type="EMBL" id="JACOIK010000003">
    <property type="protein sequence ID" value="MBD1432297.1"/>
    <property type="molecule type" value="Genomic_DNA"/>
</dbReference>
<organism evidence="2 3">
    <name type="scientific">Sphingobacterium micropteri</name>
    <dbReference type="NCBI Taxonomy" id="2763501"/>
    <lineage>
        <taxon>Bacteria</taxon>
        <taxon>Pseudomonadati</taxon>
        <taxon>Bacteroidota</taxon>
        <taxon>Sphingobacteriia</taxon>
        <taxon>Sphingobacteriales</taxon>
        <taxon>Sphingobacteriaceae</taxon>
        <taxon>Sphingobacterium</taxon>
    </lineage>
</organism>
<name>A0ABR7YLW0_9SPHI</name>
<accession>A0ABR7YLW0</accession>
<gene>
    <name evidence="2" type="ORF">H8B06_05625</name>
</gene>
<dbReference type="InterPro" id="IPR016040">
    <property type="entry name" value="NAD(P)-bd_dom"/>
</dbReference>
<dbReference type="InterPro" id="IPR036291">
    <property type="entry name" value="NAD(P)-bd_dom_sf"/>
</dbReference>
<evidence type="ECO:0000313" key="2">
    <source>
        <dbReference type="EMBL" id="MBD1432297.1"/>
    </source>
</evidence>
<reference evidence="2 3" key="1">
    <citation type="submission" date="2020-08" db="EMBL/GenBank/DDBJ databases">
        <title>Sphingobacterium sp. DN00404 isolated from aquaculture water.</title>
        <authorList>
            <person name="Zhang M."/>
        </authorList>
    </citation>
    <scope>NUCLEOTIDE SEQUENCE [LARGE SCALE GENOMIC DNA]</scope>
    <source>
        <strain evidence="2 3">DN00404</strain>
    </source>
</reference>
<dbReference type="PANTHER" id="PTHR12126">
    <property type="entry name" value="NADH-UBIQUINONE OXIDOREDUCTASE 39 KDA SUBUNIT-RELATED"/>
    <property type="match status" value="1"/>
</dbReference>
<dbReference type="SUPFAM" id="SSF51735">
    <property type="entry name" value="NAD(P)-binding Rossmann-fold domains"/>
    <property type="match status" value="1"/>
</dbReference>
<protein>
    <submittedName>
        <fullName evidence="2">SDR family oxidoreductase</fullName>
    </submittedName>
</protein>
<evidence type="ECO:0000313" key="3">
    <source>
        <dbReference type="Proteomes" id="UP000602759"/>
    </source>
</evidence>
<dbReference type="Pfam" id="PF13460">
    <property type="entry name" value="NAD_binding_10"/>
    <property type="match status" value="1"/>
</dbReference>
<evidence type="ECO:0000259" key="1">
    <source>
        <dbReference type="Pfam" id="PF13460"/>
    </source>
</evidence>
<proteinExistence type="predicted"/>
<dbReference type="PANTHER" id="PTHR12126:SF11">
    <property type="entry name" value="NADH DEHYDROGENASE [UBIQUINONE] 1 ALPHA SUBCOMPLEX SUBUNIT 9, MITOCHONDRIAL"/>
    <property type="match status" value="1"/>
</dbReference>
<comment type="caution">
    <text evidence="2">The sequence shown here is derived from an EMBL/GenBank/DDBJ whole genome shotgun (WGS) entry which is preliminary data.</text>
</comment>
<dbReference type="Proteomes" id="UP000602759">
    <property type="component" value="Unassembled WGS sequence"/>
</dbReference>
<sequence>MKILVIGGTGLVGKRVCEKLESMGSEVIVGSPSSGINIVTGEGLTEALVGTDIVLDLSNSQSPDDQIALNFFRTAAKNIIGAEKHAHIKHHLVLSIVGTDRAQHIGYLQAKKYQEDAVIESGIPYTVIRSTQFHEHINTIIAVQGEGRNIHVSTIDYQPIALQDVVDYIIKFALEQPKNKIVEIAGPDLGLMTNFVENYLKVKGEDKIVVPNQDDKYMFHNMPKSGLVPTGEFYPGKIRFDDWIRNSDTIY</sequence>
<dbReference type="RefSeq" id="WP_190993310.1">
    <property type="nucleotide sequence ID" value="NZ_JACOIK010000003.1"/>
</dbReference>
<dbReference type="InterPro" id="IPR051207">
    <property type="entry name" value="ComplexI_NDUFA9_subunit"/>
</dbReference>
<dbReference type="Gene3D" id="3.40.50.720">
    <property type="entry name" value="NAD(P)-binding Rossmann-like Domain"/>
    <property type="match status" value="1"/>
</dbReference>
<keyword evidence="3" id="KW-1185">Reference proteome</keyword>